<sequence>MWNTITAYYAVINMWIYENSNWPSFHWNTDKLATKLTDIRYRQGLLLGRMEGLGFDLRREASLRTLTNDVLKSSAIEGHDLDPNQVSSSIARRLGMDIAGLIPASRDVDGIVEMMLDATQNFSKPLTKERLFDWHAALFPTGRSGMHRITVASWRLLENDPMQVVSGPIDREKIHFNAPCPDNLEQEMAIFFEWCEANKDIDPVLKAGIAHLWFITLHPFEDGNGRIARAIADMILTRADGIPERFYSLSKQIESEKSQYYEQLEKQQRGDLDITQWLMWFIQCIGHALINAEETLGSVLFKAKLWERINQNPVNERQRHIINRMLEDDFEGYINTSKYAKLAKCSTDTALRDIQDLVSRGIFIQNASGGRSTSYRLIESIG</sequence>
<gene>
    <name evidence="2" type="ORF">LCGC14_0471010</name>
</gene>
<accession>A0A0F9UZ38</accession>
<dbReference type="PANTHER" id="PTHR13504">
    <property type="entry name" value="FIDO DOMAIN-CONTAINING PROTEIN DDB_G0283145"/>
    <property type="match status" value="1"/>
</dbReference>
<organism evidence="2">
    <name type="scientific">marine sediment metagenome</name>
    <dbReference type="NCBI Taxonomy" id="412755"/>
    <lineage>
        <taxon>unclassified sequences</taxon>
        <taxon>metagenomes</taxon>
        <taxon>ecological metagenomes</taxon>
    </lineage>
</organism>
<dbReference type="PROSITE" id="PS51459">
    <property type="entry name" value="FIDO"/>
    <property type="match status" value="1"/>
</dbReference>
<dbReference type="Pfam" id="PF02661">
    <property type="entry name" value="Fic"/>
    <property type="match status" value="1"/>
</dbReference>
<dbReference type="Gene3D" id="1.10.3290.10">
    <property type="entry name" value="Fido-like domain"/>
    <property type="match status" value="1"/>
</dbReference>
<dbReference type="InterPro" id="IPR036388">
    <property type="entry name" value="WH-like_DNA-bd_sf"/>
</dbReference>
<dbReference type="InterPro" id="IPR025230">
    <property type="entry name" value="DUF4172"/>
</dbReference>
<feature type="domain" description="Fido" evidence="1">
    <location>
        <begin position="126"/>
        <end position="283"/>
    </location>
</feature>
<dbReference type="InterPro" id="IPR040198">
    <property type="entry name" value="Fido_containing"/>
</dbReference>
<dbReference type="InterPro" id="IPR003812">
    <property type="entry name" value="Fido"/>
</dbReference>
<dbReference type="Gene3D" id="1.10.10.10">
    <property type="entry name" value="Winged helix-like DNA-binding domain superfamily/Winged helix DNA-binding domain"/>
    <property type="match status" value="1"/>
</dbReference>
<name>A0A0F9UZ38_9ZZZZ</name>
<evidence type="ECO:0000313" key="2">
    <source>
        <dbReference type="EMBL" id="KKN66496.1"/>
    </source>
</evidence>
<dbReference type="PANTHER" id="PTHR13504:SF33">
    <property type="entry name" value="FIC FAMILY PROTEIN"/>
    <property type="match status" value="1"/>
</dbReference>
<comment type="caution">
    <text evidence="2">The sequence shown here is derived from an EMBL/GenBank/DDBJ whole genome shotgun (WGS) entry which is preliminary data.</text>
</comment>
<dbReference type="Pfam" id="PF13776">
    <property type="entry name" value="DUF4172"/>
    <property type="match status" value="1"/>
</dbReference>
<reference evidence="2" key="1">
    <citation type="journal article" date="2015" name="Nature">
        <title>Complex archaea that bridge the gap between prokaryotes and eukaryotes.</title>
        <authorList>
            <person name="Spang A."/>
            <person name="Saw J.H."/>
            <person name="Jorgensen S.L."/>
            <person name="Zaremba-Niedzwiedzka K."/>
            <person name="Martijn J."/>
            <person name="Lind A.E."/>
            <person name="van Eijk R."/>
            <person name="Schleper C."/>
            <person name="Guy L."/>
            <person name="Ettema T.J."/>
        </authorList>
    </citation>
    <scope>NUCLEOTIDE SEQUENCE</scope>
</reference>
<protein>
    <recommendedName>
        <fullName evidence="1">Fido domain-containing protein</fullName>
    </recommendedName>
</protein>
<dbReference type="AlphaFoldDB" id="A0A0F9UZ38"/>
<dbReference type="EMBL" id="LAZR01000499">
    <property type="protein sequence ID" value="KKN66496.1"/>
    <property type="molecule type" value="Genomic_DNA"/>
</dbReference>
<dbReference type="InterPro" id="IPR036597">
    <property type="entry name" value="Fido-like_dom_sf"/>
</dbReference>
<evidence type="ECO:0000259" key="1">
    <source>
        <dbReference type="PROSITE" id="PS51459"/>
    </source>
</evidence>
<proteinExistence type="predicted"/>
<dbReference type="SUPFAM" id="SSF140931">
    <property type="entry name" value="Fic-like"/>
    <property type="match status" value="1"/>
</dbReference>